<gene>
    <name evidence="4" type="ORF">F5897_000347</name>
</gene>
<accession>A0A840DNE2</accession>
<dbReference type="Pfam" id="PF02826">
    <property type="entry name" value="2-Hacid_dh_C"/>
    <property type="match status" value="1"/>
</dbReference>
<dbReference type="GO" id="GO:0051287">
    <property type="term" value="F:NAD binding"/>
    <property type="evidence" value="ECO:0007669"/>
    <property type="project" value="InterPro"/>
</dbReference>
<evidence type="ECO:0000313" key="4">
    <source>
        <dbReference type="EMBL" id="MBB4071059.1"/>
    </source>
</evidence>
<organism evidence="4 5">
    <name type="scientific">Canibacter oris</name>
    <dbReference type="NCBI Taxonomy" id="1365628"/>
    <lineage>
        <taxon>Bacteria</taxon>
        <taxon>Bacillati</taxon>
        <taxon>Actinomycetota</taxon>
        <taxon>Actinomycetes</taxon>
        <taxon>Micrococcales</taxon>
        <taxon>Microbacteriaceae</taxon>
        <taxon>Canibacter</taxon>
    </lineage>
</organism>
<dbReference type="GO" id="GO:0016618">
    <property type="term" value="F:hydroxypyruvate reductase [NAD(P)H] activity"/>
    <property type="evidence" value="ECO:0007669"/>
    <property type="project" value="TreeGrafter"/>
</dbReference>
<dbReference type="AlphaFoldDB" id="A0A840DNE2"/>
<reference evidence="4 5" key="1">
    <citation type="submission" date="2020-08" db="EMBL/GenBank/DDBJ databases">
        <title>Sequencing the genomes of 1000 actinobacteria strains.</title>
        <authorList>
            <person name="Klenk H.-P."/>
        </authorList>
    </citation>
    <scope>NUCLEOTIDE SEQUENCE [LARGE SCALE GENOMIC DNA]</scope>
    <source>
        <strain evidence="4 5">DSM 27064</strain>
    </source>
</reference>
<dbReference type="PANTHER" id="PTHR10996">
    <property type="entry name" value="2-HYDROXYACID DEHYDROGENASE-RELATED"/>
    <property type="match status" value="1"/>
</dbReference>
<evidence type="ECO:0000259" key="3">
    <source>
        <dbReference type="Pfam" id="PF02826"/>
    </source>
</evidence>
<keyword evidence="5" id="KW-1185">Reference proteome</keyword>
<dbReference type="Proteomes" id="UP000571183">
    <property type="component" value="Unassembled WGS sequence"/>
</dbReference>
<keyword evidence="1" id="KW-0560">Oxidoreductase</keyword>
<dbReference type="InterPro" id="IPR006140">
    <property type="entry name" value="D-isomer_DH_NAD-bd"/>
</dbReference>
<feature type="domain" description="D-isomer specific 2-hydroxyacid dehydrogenase NAD-binding" evidence="3">
    <location>
        <begin position="103"/>
        <end position="279"/>
    </location>
</feature>
<proteinExistence type="predicted"/>
<protein>
    <submittedName>
        <fullName evidence="4">Phosphoglycerate dehydrogenase-like enzyme</fullName>
    </submittedName>
</protein>
<dbReference type="EMBL" id="JACIFD010000003">
    <property type="protein sequence ID" value="MBB4071059.1"/>
    <property type="molecule type" value="Genomic_DNA"/>
</dbReference>
<keyword evidence="2" id="KW-0520">NAD</keyword>
<evidence type="ECO:0000256" key="2">
    <source>
        <dbReference type="ARBA" id="ARBA00023027"/>
    </source>
</evidence>
<dbReference type="GO" id="GO:0005829">
    <property type="term" value="C:cytosol"/>
    <property type="evidence" value="ECO:0007669"/>
    <property type="project" value="TreeGrafter"/>
</dbReference>
<evidence type="ECO:0000256" key="1">
    <source>
        <dbReference type="ARBA" id="ARBA00023002"/>
    </source>
</evidence>
<evidence type="ECO:0000313" key="5">
    <source>
        <dbReference type="Proteomes" id="UP000571183"/>
    </source>
</evidence>
<comment type="caution">
    <text evidence="4">The sequence shown here is derived from an EMBL/GenBank/DDBJ whole genome shotgun (WGS) entry which is preliminary data.</text>
</comment>
<name>A0A840DNE2_9MICO</name>
<dbReference type="SUPFAM" id="SSF51735">
    <property type="entry name" value="NAD(P)-binding Rossmann-fold domains"/>
    <property type="match status" value="1"/>
</dbReference>
<dbReference type="InterPro" id="IPR050223">
    <property type="entry name" value="D-isomer_2-hydroxyacid_DH"/>
</dbReference>
<dbReference type="RefSeq" id="WP_183304259.1">
    <property type="nucleotide sequence ID" value="NZ_JACIFD010000003.1"/>
</dbReference>
<dbReference type="Gene3D" id="3.40.50.720">
    <property type="entry name" value="NAD(P)-binding Rossmann-like Domain"/>
    <property type="match status" value="2"/>
</dbReference>
<dbReference type="PANTHER" id="PTHR10996:SF178">
    <property type="entry name" value="2-HYDROXYACID DEHYDROGENASE YGL185C-RELATED"/>
    <property type="match status" value="1"/>
</dbReference>
<sequence>MRKIVVSVPDEELLQSVRQRVDPATVELLLWDMREAAPRSTIDIVVPPYLNAEPLLTRLNGVATQLVQWQSIGYNAVGQYLPKGHRLANAATVHETATAELAVGLAIAAQRELPRFVRQQGRGQWHGGTTRALADRRVLLVGYGGVGKAIAQRLWAFEVDLTCVASTARLEELPGGDTVQVHGITELPQLLPEAEIVILAVPLTTHTRGLLGAAQLALLPDDALLVNVARGAVVHTAELLAELRTGRIRAALDVVDPEPLPPQHELWQLPNVLLTPHAGGDADVMLPRITALVVRQIAALLAGEQPENIVTP</sequence>
<dbReference type="GO" id="GO:0030267">
    <property type="term" value="F:glyoxylate reductase (NADPH) activity"/>
    <property type="evidence" value="ECO:0007669"/>
    <property type="project" value="TreeGrafter"/>
</dbReference>
<dbReference type="InterPro" id="IPR036291">
    <property type="entry name" value="NAD(P)-bd_dom_sf"/>
</dbReference>